<evidence type="ECO:0000256" key="1">
    <source>
        <dbReference type="ARBA" id="ARBA00004651"/>
    </source>
</evidence>
<dbReference type="PIRSF" id="PIRSF035875">
    <property type="entry name" value="RNase_BN"/>
    <property type="match status" value="1"/>
</dbReference>
<dbReference type="NCBIfam" id="TIGR00765">
    <property type="entry name" value="yihY_not_rbn"/>
    <property type="match status" value="1"/>
</dbReference>
<gene>
    <name evidence="7" type="ORF">GCM10007972_10200</name>
</gene>
<proteinExistence type="predicted"/>
<accession>A0ABQ2LBA1</accession>
<dbReference type="RefSeq" id="WP_188873578.1">
    <property type="nucleotide sequence ID" value="NZ_BMOV01000003.1"/>
</dbReference>
<feature type="transmembrane region" description="Helical" evidence="6">
    <location>
        <begin position="214"/>
        <end position="235"/>
    </location>
</feature>
<evidence type="ECO:0000313" key="8">
    <source>
        <dbReference type="Proteomes" id="UP000602381"/>
    </source>
</evidence>
<name>A0ABQ2LBA1_9PROT</name>
<evidence type="ECO:0000256" key="5">
    <source>
        <dbReference type="ARBA" id="ARBA00023136"/>
    </source>
</evidence>
<keyword evidence="2" id="KW-1003">Cell membrane</keyword>
<protein>
    <recommendedName>
        <fullName evidence="9">YihY/virulence factor BrkB family protein</fullName>
    </recommendedName>
</protein>
<keyword evidence="8" id="KW-1185">Reference proteome</keyword>
<dbReference type="PANTHER" id="PTHR30213:SF0">
    <property type="entry name" value="UPF0761 MEMBRANE PROTEIN YIHY"/>
    <property type="match status" value="1"/>
</dbReference>
<evidence type="ECO:0000256" key="2">
    <source>
        <dbReference type="ARBA" id="ARBA00022475"/>
    </source>
</evidence>
<dbReference type="Pfam" id="PF03631">
    <property type="entry name" value="Virul_fac_BrkB"/>
    <property type="match status" value="1"/>
</dbReference>
<reference evidence="8" key="1">
    <citation type="journal article" date="2019" name="Int. J. Syst. Evol. Microbiol.">
        <title>The Global Catalogue of Microorganisms (GCM) 10K type strain sequencing project: providing services to taxonomists for standard genome sequencing and annotation.</title>
        <authorList>
            <consortium name="The Broad Institute Genomics Platform"/>
            <consortium name="The Broad Institute Genome Sequencing Center for Infectious Disease"/>
            <person name="Wu L."/>
            <person name="Ma J."/>
        </authorList>
    </citation>
    <scope>NUCLEOTIDE SEQUENCE [LARGE SCALE GENOMIC DNA]</scope>
    <source>
        <strain evidence="8">JCM 17843</strain>
    </source>
</reference>
<dbReference type="Proteomes" id="UP000602381">
    <property type="component" value="Unassembled WGS sequence"/>
</dbReference>
<feature type="transmembrane region" description="Helical" evidence="6">
    <location>
        <begin position="37"/>
        <end position="57"/>
    </location>
</feature>
<keyword evidence="3 6" id="KW-0812">Transmembrane</keyword>
<dbReference type="InterPro" id="IPR017039">
    <property type="entry name" value="Virul_fac_BrkB"/>
</dbReference>
<evidence type="ECO:0008006" key="9">
    <source>
        <dbReference type="Google" id="ProtNLM"/>
    </source>
</evidence>
<dbReference type="EMBL" id="BMOV01000003">
    <property type="protein sequence ID" value="GGO09064.1"/>
    <property type="molecule type" value="Genomic_DNA"/>
</dbReference>
<evidence type="ECO:0000256" key="6">
    <source>
        <dbReference type="SAM" id="Phobius"/>
    </source>
</evidence>
<organism evidence="7 8">
    <name type="scientific">Iodidimonas muriae</name>
    <dbReference type="NCBI Taxonomy" id="261467"/>
    <lineage>
        <taxon>Bacteria</taxon>
        <taxon>Pseudomonadati</taxon>
        <taxon>Pseudomonadota</taxon>
        <taxon>Alphaproteobacteria</taxon>
        <taxon>Iodidimonadales</taxon>
        <taxon>Iodidimonadaceae</taxon>
        <taxon>Iodidimonas</taxon>
    </lineage>
</organism>
<comment type="subcellular location">
    <subcellularLocation>
        <location evidence="1">Cell membrane</location>
        <topology evidence="1">Multi-pass membrane protein</topology>
    </subcellularLocation>
</comment>
<comment type="caution">
    <text evidence="7">The sequence shown here is derived from an EMBL/GenBank/DDBJ whole genome shotgun (WGS) entry which is preliminary data.</text>
</comment>
<keyword evidence="4 6" id="KW-1133">Transmembrane helix</keyword>
<dbReference type="PANTHER" id="PTHR30213">
    <property type="entry name" value="INNER MEMBRANE PROTEIN YHJD"/>
    <property type="match status" value="1"/>
</dbReference>
<sequence length="293" mass="32277">MAGFWQTQCKKHGQIWWSALTRFYTDHGPEHAGNMTFLGAMAIFPFLIFLISLSGLLGQTDTGQNAIAFLLSNLPQNITKTLRGPVNNIVQNSHGGVLTGSMVFALWTAIQGVEAARQTVIHAYDSWEHAAAFWRRLLADLGLVVGTALMILLAMSLLVLAPVTLSLSQDSVRASAGFFDFDIWSRYLIAPLLLFLATLTAYKAFVPRLPTMRRYYTPGAILTVVVWLILGKGMAIYLKNADRYDVIYGSLAGVVIFQLFVYIIASAFILGAHLNASYTRHHGPLGIDQNLVL</sequence>
<evidence type="ECO:0000256" key="3">
    <source>
        <dbReference type="ARBA" id="ARBA00022692"/>
    </source>
</evidence>
<keyword evidence="5 6" id="KW-0472">Membrane</keyword>
<evidence type="ECO:0000256" key="4">
    <source>
        <dbReference type="ARBA" id="ARBA00022989"/>
    </source>
</evidence>
<feature type="transmembrane region" description="Helical" evidence="6">
    <location>
        <begin position="183"/>
        <end position="202"/>
    </location>
</feature>
<feature type="transmembrane region" description="Helical" evidence="6">
    <location>
        <begin position="247"/>
        <end position="270"/>
    </location>
</feature>
<feature type="transmembrane region" description="Helical" evidence="6">
    <location>
        <begin position="141"/>
        <end position="163"/>
    </location>
</feature>
<evidence type="ECO:0000313" key="7">
    <source>
        <dbReference type="EMBL" id="GGO09064.1"/>
    </source>
</evidence>